<dbReference type="PANTHER" id="PTHR43065:SF10">
    <property type="entry name" value="PEROXIDE STRESS-ACTIVATED HISTIDINE KINASE MAK3"/>
    <property type="match status" value="1"/>
</dbReference>
<dbReference type="SUPFAM" id="SSF55781">
    <property type="entry name" value="GAF domain-like"/>
    <property type="match status" value="2"/>
</dbReference>
<dbReference type="InterPro" id="IPR003594">
    <property type="entry name" value="HATPase_dom"/>
</dbReference>
<dbReference type="Pfam" id="PF00512">
    <property type="entry name" value="HisKA"/>
    <property type="match status" value="1"/>
</dbReference>
<comment type="similarity">
    <text evidence="2">In the N-terminal section; belongs to the phytochrome family.</text>
</comment>
<dbReference type="Pfam" id="PF00360">
    <property type="entry name" value="PHY"/>
    <property type="match status" value="1"/>
</dbReference>
<dbReference type="EC" id="2.7.13.3" evidence="3"/>
<keyword evidence="17" id="KW-1185">Reference proteome</keyword>
<dbReference type="SUPFAM" id="SSF47384">
    <property type="entry name" value="Homodimeric domain of signal transducing histidine kinase"/>
    <property type="match status" value="1"/>
</dbReference>
<dbReference type="CDD" id="cd00082">
    <property type="entry name" value="HisKA"/>
    <property type="match status" value="1"/>
</dbReference>
<dbReference type="Gene3D" id="1.10.287.130">
    <property type="match status" value="1"/>
</dbReference>
<evidence type="ECO:0000256" key="6">
    <source>
        <dbReference type="ARBA" id="ARBA00022606"/>
    </source>
</evidence>
<evidence type="ECO:0000256" key="2">
    <source>
        <dbReference type="ARBA" id="ARBA00006402"/>
    </source>
</evidence>
<keyword evidence="12" id="KW-0902">Two-component regulatory system</keyword>
<dbReference type="InterPro" id="IPR005467">
    <property type="entry name" value="His_kinase_dom"/>
</dbReference>
<dbReference type="SMART" id="SM00388">
    <property type="entry name" value="HisKA"/>
    <property type="match status" value="1"/>
</dbReference>
<keyword evidence="5" id="KW-0597">Phosphoprotein</keyword>
<organism evidence="16 17">
    <name type="scientific">Roseateles amylovorans</name>
    <dbReference type="NCBI Taxonomy" id="2978473"/>
    <lineage>
        <taxon>Bacteria</taxon>
        <taxon>Pseudomonadati</taxon>
        <taxon>Pseudomonadota</taxon>
        <taxon>Betaproteobacteria</taxon>
        <taxon>Burkholderiales</taxon>
        <taxon>Sphaerotilaceae</taxon>
        <taxon>Roseateles</taxon>
    </lineage>
</organism>
<dbReference type="Proteomes" id="UP001064933">
    <property type="component" value="Chromosome"/>
</dbReference>
<dbReference type="Gene3D" id="3.30.450.40">
    <property type="match status" value="1"/>
</dbReference>
<dbReference type="Gene3D" id="3.30.450.270">
    <property type="match status" value="1"/>
</dbReference>
<dbReference type="SUPFAM" id="SSF55785">
    <property type="entry name" value="PYP-like sensor domain (PAS domain)"/>
    <property type="match status" value="1"/>
</dbReference>
<feature type="domain" description="Histidine kinase" evidence="15">
    <location>
        <begin position="510"/>
        <end position="720"/>
    </location>
</feature>
<evidence type="ECO:0000313" key="17">
    <source>
        <dbReference type="Proteomes" id="UP001064933"/>
    </source>
</evidence>
<evidence type="ECO:0000256" key="7">
    <source>
        <dbReference type="ARBA" id="ARBA00022679"/>
    </source>
</evidence>
<name>A0ABY6AXU4_9BURK</name>
<evidence type="ECO:0000256" key="5">
    <source>
        <dbReference type="ARBA" id="ARBA00022553"/>
    </source>
</evidence>
<dbReference type="Pfam" id="PF01590">
    <property type="entry name" value="GAF"/>
    <property type="match status" value="1"/>
</dbReference>
<reference evidence="16" key="1">
    <citation type="submission" date="2022-10" db="EMBL/GenBank/DDBJ databases">
        <title>Characterization and whole genome sequencing of a new Roseateles species, isolated from fresh water.</title>
        <authorList>
            <person name="Guliayeva D.Y."/>
            <person name="Akhremchuk A.E."/>
            <person name="Sikolenko M.A."/>
            <person name="Valentovich L.N."/>
            <person name="Sidarenka A.V."/>
        </authorList>
    </citation>
    <scope>NUCLEOTIDE SEQUENCE</scope>
    <source>
        <strain evidence="16">BIM B-1768</strain>
    </source>
</reference>
<comment type="catalytic activity">
    <reaction evidence="1">
        <text>ATP + protein L-histidine = ADP + protein N-phospho-L-histidine.</text>
        <dbReference type="EC" id="2.7.13.3"/>
    </reaction>
</comment>
<dbReference type="InterPro" id="IPR016132">
    <property type="entry name" value="Phyto_chromo_attachment"/>
</dbReference>
<dbReference type="PROSITE" id="PS50109">
    <property type="entry name" value="HIS_KIN"/>
    <property type="match status" value="1"/>
</dbReference>
<keyword evidence="6" id="KW-0716">Sensory transduction</keyword>
<proteinExistence type="inferred from homology"/>
<dbReference type="Gene3D" id="3.30.565.10">
    <property type="entry name" value="Histidine kinase-like ATPase, C-terminal domain"/>
    <property type="match status" value="1"/>
</dbReference>
<gene>
    <name evidence="16" type="ORF">N4261_20705</name>
</gene>
<sequence>MPHRFEAAEVSLPDLRSCADEPIHIPGSIQPHGLLIALRDGVVAAWSENVQPTLGLSLTLGQAWLQVSLPAAVHEAISRLMSEAQQMPGVPTFAEVELAGQPHDIVVHEHDGHCLIEFEPRAEPVLTHMSQVRVFDRLRRATSLEAVLQLAVETIRMWTSFDRVMAYRFRHDESGEVQAEAKSNALSSYLGLRYPASDIPAQARRLYLLNTLRLIPHVSYRAIPLVGHPSAPPLDLTHSVLRSVSPIHVEYLHNMGVGASMSISLVVNDRLWGLIACHHMSSLKVPYPVRSDCDVLAQVISSAISTLETRDFARRQALTASLIGELVADLTIADDAIVALAEKAERLKEVLRADALVMTQNSRVMATSELSHDLAVMIATASWTGDLPLSRDCRGDWPDALRDTLGPWVGALRLDFEPAGRGSLIALRREQTETVRWAGQPDKVIARGPNGPRLTPRGSFTEWRQHVKDCADPWTESDLVFARQLMLELQRTAAARHVEMEEARRNLLAMLGHDLRDPLQAITMVASVLKRGEDSGRLGARLDASSGRMHRLITQVLDFSRAEVGMPLVAEAQRFDLDALLQDLVEEVRVGHPGFDVTLTTCGEVVVTGDAIRLAQAMSNLIANARNHGAPGRPVRVELTRRDDEIRFDVFNEAAPIDPALVADLFEPFKRGQAEPRRNRSGLGLGLYIAKRIVTEHGGTLSYGYEDQQVRFGFSLAREGLAPR</sequence>
<protein>
    <recommendedName>
        <fullName evidence="3">histidine kinase</fullName>
        <ecNumber evidence="3">2.7.13.3</ecNumber>
    </recommendedName>
</protein>
<dbReference type="PROSITE" id="PS50046">
    <property type="entry name" value="PHYTOCHROME_2"/>
    <property type="match status" value="1"/>
</dbReference>
<dbReference type="EMBL" id="CP104562">
    <property type="protein sequence ID" value="UXH77400.1"/>
    <property type="molecule type" value="Genomic_DNA"/>
</dbReference>
<evidence type="ECO:0000256" key="12">
    <source>
        <dbReference type="ARBA" id="ARBA00023012"/>
    </source>
</evidence>
<evidence type="ECO:0000259" key="15">
    <source>
        <dbReference type="PROSITE" id="PS50109"/>
    </source>
</evidence>
<dbReference type="InterPro" id="IPR043150">
    <property type="entry name" value="Phytochrome_PHY_sf"/>
</dbReference>
<evidence type="ECO:0000256" key="10">
    <source>
        <dbReference type="ARBA" id="ARBA00022840"/>
    </source>
</evidence>
<dbReference type="PANTHER" id="PTHR43065">
    <property type="entry name" value="SENSOR HISTIDINE KINASE"/>
    <property type="match status" value="1"/>
</dbReference>
<keyword evidence="13" id="KW-0675">Receptor</keyword>
<dbReference type="SUPFAM" id="SSF55874">
    <property type="entry name" value="ATPase domain of HSP90 chaperone/DNA topoisomerase II/histidine kinase"/>
    <property type="match status" value="1"/>
</dbReference>
<evidence type="ECO:0000256" key="11">
    <source>
        <dbReference type="ARBA" id="ARBA00022991"/>
    </source>
</evidence>
<dbReference type="InterPro" id="IPR003018">
    <property type="entry name" value="GAF"/>
</dbReference>
<dbReference type="InterPro" id="IPR029016">
    <property type="entry name" value="GAF-like_dom_sf"/>
</dbReference>
<keyword evidence="8" id="KW-0547">Nucleotide-binding</keyword>
<keyword evidence="4" id="KW-0600">Photoreceptor protein</keyword>
<keyword evidence="7" id="KW-0808">Transferase</keyword>
<keyword evidence="11" id="KW-0157">Chromophore</keyword>
<dbReference type="InterPro" id="IPR036097">
    <property type="entry name" value="HisK_dim/P_sf"/>
</dbReference>
<evidence type="ECO:0000256" key="9">
    <source>
        <dbReference type="ARBA" id="ARBA00022777"/>
    </source>
</evidence>
<dbReference type="SMART" id="SM00065">
    <property type="entry name" value="GAF"/>
    <property type="match status" value="1"/>
</dbReference>
<evidence type="ECO:0000259" key="14">
    <source>
        <dbReference type="PROSITE" id="PS50046"/>
    </source>
</evidence>
<dbReference type="InterPro" id="IPR003661">
    <property type="entry name" value="HisK_dim/P_dom"/>
</dbReference>
<dbReference type="Pfam" id="PF02518">
    <property type="entry name" value="HATPase_c"/>
    <property type="match status" value="1"/>
</dbReference>
<dbReference type="InterPro" id="IPR013515">
    <property type="entry name" value="Phytochrome_cen-reg"/>
</dbReference>
<evidence type="ECO:0000256" key="3">
    <source>
        <dbReference type="ARBA" id="ARBA00012438"/>
    </source>
</evidence>
<dbReference type="RefSeq" id="WP_261757146.1">
    <property type="nucleotide sequence ID" value="NZ_CP104562.2"/>
</dbReference>
<keyword evidence="10" id="KW-0067">ATP-binding</keyword>
<evidence type="ECO:0000256" key="1">
    <source>
        <dbReference type="ARBA" id="ARBA00000085"/>
    </source>
</evidence>
<dbReference type="InterPro" id="IPR001294">
    <property type="entry name" value="Phytochrome"/>
</dbReference>
<dbReference type="InterPro" id="IPR036890">
    <property type="entry name" value="HATPase_C_sf"/>
</dbReference>
<accession>A0ABY6AXU4</accession>
<dbReference type="PRINTS" id="PR01033">
    <property type="entry name" value="PHYTOCHROME"/>
</dbReference>
<evidence type="ECO:0000256" key="4">
    <source>
        <dbReference type="ARBA" id="ARBA00022543"/>
    </source>
</evidence>
<dbReference type="CDD" id="cd00075">
    <property type="entry name" value="HATPase"/>
    <property type="match status" value="1"/>
</dbReference>
<dbReference type="Gene3D" id="3.30.450.20">
    <property type="entry name" value="PAS domain"/>
    <property type="match status" value="1"/>
</dbReference>
<feature type="domain" description="Phytochrome chromophore attachment site" evidence="14">
    <location>
        <begin position="143"/>
        <end position="298"/>
    </location>
</feature>
<keyword evidence="9" id="KW-0418">Kinase</keyword>
<dbReference type="SMART" id="SM00387">
    <property type="entry name" value="HATPase_c"/>
    <property type="match status" value="1"/>
</dbReference>
<evidence type="ECO:0000256" key="8">
    <source>
        <dbReference type="ARBA" id="ARBA00022741"/>
    </source>
</evidence>
<evidence type="ECO:0000256" key="13">
    <source>
        <dbReference type="ARBA" id="ARBA00023170"/>
    </source>
</evidence>
<evidence type="ECO:0000313" key="16">
    <source>
        <dbReference type="EMBL" id="UXH77400.1"/>
    </source>
</evidence>
<dbReference type="InterPro" id="IPR013654">
    <property type="entry name" value="PAS_2"/>
</dbReference>
<dbReference type="Pfam" id="PF08446">
    <property type="entry name" value="PAS_2"/>
    <property type="match status" value="1"/>
</dbReference>
<dbReference type="InterPro" id="IPR035965">
    <property type="entry name" value="PAS-like_dom_sf"/>
</dbReference>